<organism evidence="9 10">
    <name type="scientific">Nitrosomonas ureae</name>
    <dbReference type="NCBI Taxonomy" id="44577"/>
    <lineage>
        <taxon>Bacteria</taxon>
        <taxon>Pseudomonadati</taxon>
        <taxon>Pseudomonadota</taxon>
        <taxon>Betaproteobacteria</taxon>
        <taxon>Nitrosomonadales</taxon>
        <taxon>Nitrosomonadaceae</taxon>
        <taxon>Nitrosomonas</taxon>
    </lineage>
</organism>
<comment type="subcellular location">
    <subcellularLocation>
        <location evidence="7">Periplasm</location>
    </subcellularLocation>
    <text evidence="7">Is capable of associating with the outer membrane.</text>
</comment>
<dbReference type="Pfam" id="PF00639">
    <property type="entry name" value="Rotamase"/>
    <property type="match status" value="1"/>
</dbReference>
<keyword evidence="1 7" id="KW-0732">Signal</keyword>
<dbReference type="EC" id="5.2.1.8" evidence="7"/>
<accession>A0A1H5WJJ7</accession>
<dbReference type="PANTHER" id="PTHR47637:SF1">
    <property type="entry name" value="CHAPERONE SURA"/>
    <property type="match status" value="1"/>
</dbReference>
<dbReference type="GO" id="GO:0043165">
    <property type="term" value="P:Gram-negative-bacterium-type cell outer membrane assembly"/>
    <property type="evidence" value="ECO:0007669"/>
    <property type="project" value="InterPro"/>
</dbReference>
<evidence type="ECO:0000313" key="9">
    <source>
        <dbReference type="EMBL" id="SEF99809.1"/>
    </source>
</evidence>
<evidence type="ECO:0000256" key="5">
    <source>
        <dbReference type="ARBA" id="ARBA00023186"/>
    </source>
</evidence>
<sequence length="440" mass="50190">MHQRNDFWIFLILTILIPAQITAQELAFVPEAKPINHIVAVVNEDVITRHELDEAIKTAISRMQQQGMQIPDRHTLEEQVLESVITKHIQIQHAQEVGLSVAETELDETINRIAADNQLTLPEFHAVLENDGISYNKFREEIREEMIIARLKEREVKHQVNVTEGEVDNFLQTQEASAVGDDEYRLAHILILVPENMTSDQIQQRAERAEMALTKLKEGVEFSQIVSEFSDAADAKNGGIIEWRPISQMGPAFAQILEKLQPGDITSIVQSPNGFHIFKLLGRRTQETPTVIIDQTHARHILIKINELTSEDDGKLKILALKERLDRGESFEEVARLYSEDASASSGGDLGWLSPGDTVPDFERVMNALLPGEISDPVRSQFGWHLIQVVERRTQDISLDRRRQSARQAIRTRKADVVIQDWLQQLRDQAYIEYRLDQEL</sequence>
<evidence type="ECO:0000256" key="3">
    <source>
        <dbReference type="ARBA" id="ARBA00022764"/>
    </source>
</evidence>
<evidence type="ECO:0000256" key="2">
    <source>
        <dbReference type="ARBA" id="ARBA00022737"/>
    </source>
</evidence>
<dbReference type="InterPro" id="IPR046357">
    <property type="entry name" value="PPIase_dom_sf"/>
</dbReference>
<feature type="domain" description="PpiC" evidence="8">
    <location>
        <begin position="181"/>
        <end position="282"/>
    </location>
</feature>
<dbReference type="InterPro" id="IPR023034">
    <property type="entry name" value="PPIase_SurA"/>
</dbReference>
<dbReference type="InterPro" id="IPR027304">
    <property type="entry name" value="Trigger_fact/SurA_dom_sf"/>
</dbReference>
<evidence type="ECO:0000256" key="1">
    <source>
        <dbReference type="ARBA" id="ARBA00022729"/>
    </source>
</evidence>
<dbReference type="Pfam" id="PF09312">
    <property type="entry name" value="SurA_N"/>
    <property type="match status" value="1"/>
</dbReference>
<dbReference type="Gene3D" id="3.10.50.40">
    <property type="match status" value="2"/>
</dbReference>
<dbReference type="GO" id="GO:0042277">
    <property type="term" value="F:peptide binding"/>
    <property type="evidence" value="ECO:0007669"/>
    <property type="project" value="InterPro"/>
</dbReference>
<feature type="domain" description="PpiC" evidence="8">
    <location>
        <begin position="293"/>
        <end position="391"/>
    </location>
</feature>
<keyword evidence="2 7" id="KW-0677">Repeat</keyword>
<dbReference type="InterPro" id="IPR023058">
    <property type="entry name" value="PPIase_PpiC_CS"/>
</dbReference>
<name>A0A1H5WJJ7_9PROT</name>
<dbReference type="Gene3D" id="1.10.4030.10">
    <property type="entry name" value="Porin chaperone SurA, peptide-binding domain"/>
    <property type="match status" value="1"/>
</dbReference>
<dbReference type="OrthoDB" id="14196at2"/>
<keyword evidence="6 7" id="KW-0413">Isomerase</keyword>
<comment type="catalytic activity">
    <reaction evidence="7">
        <text>[protein]-peptidylproline (omega=180) = [protein]-peptidylproline (omega=0)</text>
        <dbReference type="Rhea" id="RHEA:16237"/>
        <dbReference type="Rhea" id="RHEA-COMP:10747"/>
        <dbReference type="Rhea" id="RHEA-COMP:10748"/>
        <dbReference type="ChEBI" id="CHEBI:83833"/>
        <dbReference type="ChEBI" id="CHEBI:83834"/>
        <dbReference type="EC" id="5.2.1.8"/>
    </reaction>
</comment>
<dbReference type="GO" id="GO:0050821">
    <property type="term" value="P:protein stabilization"/>
    <property type="evidence" value="ECO:0007669"/>
    <property type="project" value="InterPro"/>
</dbReference>
<evidence type="ECO:0000259" key="8">
    <source>
        <dbReference type="PROSITE" id="PS50198"/>
    </source>
</evidence>
<dbReference type="GO" id="GO:0006457">
    <property type="term" value="P:protein folding"/>
    <property type="evidence" value="ECO:0007669"/>
    <property type="project" value="UniProtKB-UniRule"/>
</dbReference>
<dbReference type="Pfam" id="PF13616">
    <property type="entry name" value="Rotamase_3"/>
    <property type="match status" value="1"/>
</dbReference>
<evidence type="ECO:0000256" key="7">
    <source>
        <dbReference type="HAMAP-Rule" id="MF_01183"/>
    </source>
</evidence>
<dbReference type="AlphaFoldDB" id="A0A1H5WJJ7"/>
<dbReference type="GO" id="GO:0051082">
    <property type="term" value="F:unfolded protein binding"/>
    <property type="evidence" value="ECO:0007669"/>
    <property type="project" value="UniProtKB-UniRule"/>
</dbReference>
<dbReference type="HAMAP" id="MF_01183">
    <property type="entry name" value="Chaperone_SurA"/>
    <property type="match status" value="1"/>
</dbReference>
<reference evidence="9 10" key="1">
    <citation type="submission" date="2016-10" db="EMBL/GenBank/DDBJ databases">
        <authorList>
            <person name="de Groot N.N."/>
        </authorList>
    </citation>
    <scope>NUCLEOTIDE SEQUENCE [LARGE SCALE GENOMIC DNA]</scope>
    <source>
        <strain evidence="9 10">Nm13</strain>
    </source>
</reference>
<dbReference type="Proteomes" id="UP000236753">
    <property type="component" value="Unassembled WGS sequence"/>
</dbReference>
<dbReference type="InterPro" id="IPR015391">
    <property type="entry name" value="SurA_N"/>
</dbReference>
<dbReference type="SUPFAM" id="SSF109998">
    <property type="entry name" value="Triger factor/SurA peptide-binding domain-like"/>
    <property type="match status" value="1"/>
</dbReference>
<protein>
    <recommendedName>
        <fullName evidence="7">Chaperone SurA</fullName>
    </recommendedName>
    <alternativeName>
        <fullName evidence="7">Peptidyl-prolyl cis-trans isomerase SurA</fullName>
        <shortName evidence="7">PPIase SurA</shortName>
        <ecNumber evidence="7">5.2.1.8</ecNumber>
    </alternativeName>
    <alternativeName>
        <fullName evidence="7">Rotamase SurA</fullName>
    </alternativeName>
</protein>
<comment type="domain">
    <text evidence="7">The PPIase activity resides only in the second parvulin domain. The N-terminal region and the C-terminal tail are necessary and sufficient for the chaperone activity of SurA. The PPIase activity is dispensable for SurA to function as a chaperone. The N-terminal region and the C-terminal tail are also required for porin recognition.</text>
</comment>
<evidence type="ECO:0000256" key="4">
    <source>
        <dbReference type="ARBA" id="ARBA00023110"/>
    </source>
</evidence>
<dbReference type="PANTHER" id="PTHR47637">
    <property type="entry name" value="CHAPERONE SURA"/>
    <property type="match status" value="1"/>
</dbReference>
<keyword evidence="4 7" id="KW-0697">Rotamase</keyword>
<dbReference type="InterPro" id="IPR000297">
    <property type="entry name" value="PPIase_PpiC"/>
</dbReference>
<dbReference type="PROSITE" id="PS50198">
    <property type="entry name" value="PPIC_PPIASE_2"/>
    <property type="match status" value="2"/>
</dbReference>
<gene>
    <name evidence="7" type="primary">surA</name>
    <name evidence="9" type="ORF">SAMN05216334_11927</name>
</gene>
<proteinExistence type="inferred from homology"/>
<keyword evidence="5 7" id="KW-0143">Chaperone</keyword>
<dbReference type="SUPFAM" id="SSF54534">
    <property type="entry name" value="FKBP-like"/>
    <property type="match status" value="2"/>
</dbReference>
<dbReference type="InterPro" id="IPR050280">
    <property type="entry name" value="OMP_Chaperone_SurA"/>
</dbReference>
<evidence type="ECO:0000313" key="10">
    <source>
        <dbReference type="Proteomes" id="UP000236753"/>
    </source>
</evidence>
<dbReference type="RefSeq" id="WP_103966976.1">
    <property type="nucleotide sequence ID" value="NZ_FNUX01000019.1"/>
</dbReference>
<dbReference type="EMBL" id="FNUX01000019">
    <property type="protein sequence ID" value="SEF99809.1"/>
    <property type="molecule type" value="Genomic_DNA"/>
</dbReference>
<evidence type="ECO:0000256" key="6">
    <source>
        <dbReference type="ARBA" id="ARBA00023235"/>
    </source>
</evidence>
<keyword evidence="3 7" id="KW-0574">Periplasm</keyword>
<dbReference type="GO" id="GO:0003755">
    <property type="term" value="F:peptidyl-prolyl cis-trans isomerase activity"/>
    <property type="evidence" value="ECO:0007669"/>
    <property type="project" value="UniProtKB-UniRule"/>
</dbReference>
<dbReference type="GO" id="GO:0030288">
    <property type="term" value="C:outer membrane-bounded periplasmic space"/>
    <property type="evidence" value="ECO:0007669"/>
    <property type="project" value="InterPro"/>
</dbReference>
<dbReference type="PROSITE" id="PS01096">
    <property type="entry name" value="PPIC_PPIASE_1"/>
    <property type="match status" value="1"/>
</dbReference>
<comment type="function">
    <text evidence="7">Chaperone involved in the correct folding and assembly of outer membrane proteins. Recognizes specific patterns of aromatic residues and the orientation of their side chains, which are found more frequently in integral outer membrane proteins. May act in both early periplasmic and late outer membrane-associated steps of protein maturation.</text>
</comment>